<evidence type="ECO:0000259" key="6">
    <source>
        <dbReference type="Pfam" id="PF07980"/>
    </source>
</evidence>
<keyword evidence="9" id="KW-1185">Reference proteome</keyword>
<dbReference type="Proteomes" id="UP000237662">
    <property type="component" value="Unassembled WGS sequence"/>
</dbReference>
<dbReference type="OrthoDB" id="5694214at2"/>
<comment type="caution">
    <text evidence="8">The sequence shown here is derived from an EMBL/GenBank/DDBJ whole genome shotgun (WGS) entry which is preliminary data.</text>
</comment>
<dbReference type="Gene3D" id="1.25.40.390">
    <property type="match status" value="1"/>
</dbReference>
<evidence type="ECO:0000313" key="8">
    <source>
        <dbReference type="EMBL" id="PPK85079.1"/>
    </source>
</evidence>
<comment type="subcellular location">
    <subcellularLocation>
        <location evidence="1">Cell outer membrane</location>
    </subcellularLocation>
</comment>
<dbReference type="InterPro" id="IPR011990">
    <property type="entry name" value="TPR-like_helical_dom_sf"/>
</dbReference>
<keyword evidence="5" id="KW-0998">Cell outer membrane</keyword>
<organism evidence="8 9">
    <name type="scientific">Neolewinella xylanilytica</name>
    <dbReference type="NCBI Taxonomy" id="1514080"/>
    <lineage>
        <taxon>Bacteria</taxon>
        <taxon>Pseudomonadati</taxon>
        <taxon>Bacteroidota</taxon>
        <taxon>Saprospiria</taxon>
        <taxon>Saprospirales</taxon>
        <taxon>Lewinellaceae</taxon>
        <taxon>Neolewinella</taxon>
    </lineage>
</organism>
<accession>A0A2S6I1X0</accession>
<comment type="similarity">
    <text evidence="2">Belongs to the SusD family.</text>
</comment>
<keyword evidence="4" id="KW-0472">Membrane</keyword>
<sequence>MKLKAIFLFGLLAIGFGCSEDDLTRLDPGRVVPENYFQNEQQIESAILSAYSTLRSGPLVSRWYFFINDLRDDHHLATSSLTVLLSIPGGNAAATDFEMTEHWTALYLLIHRANTALDGIEANTTVSEEVKATLAGEARFLRGWAYNELATQWGGVPIYTTRLTTLDGFQPRSTREEAFAQAQADLQFAAENLPETRSDATLGRATRGSALGILGRSYMQTDNLDQAKTALEAIVASNQYALVEDFGDLFVEENDFTTESLFEVVYAPIGDYNWNGFGTGDGSDSKSVRAQEYGKAWRNVAPTSDLVNLYENELAGCDYTDPRLRETVIFEGDTYANGTEVFDDARPNSPAIDYHGTNVNASFYKYEVYYKQDPGEFYTSTTNYILMRYADVLLLLAEIEARQGDLDAARGYVNQVRSRVGLPDLENSCVPNDDQQELITAIIDERGKELASESIRARDLRRWDRYGVIDAANYLEYWTDRELLLPIPLQEIVTNTEISQADQNPGYN</sequence>
<feature type="domain" description="SusD-like N-terminal" evidence="7">
    <location>
        <begin position="92"/>
        <end position="218"/>
    </location>
</feature>
<dbReference type="GO" id="GO:0009279">
    <property type="term" value="C:cell outer membrane"/>
    <property type="evidence" value="ECO:0007669"/>
    <property type="project" value="UniProtKB-SubCell"/>
</dbReference>
<dbReference type="PROSITE" id="PS51257">
    <property type="entry name" value="PROKAR_LIPOPROTEIN"/>
    <property type="match status" value="1"/>
</dbReference>
<evidence type="ECO:0000256" key="1">
    <source>
        <dbReference type="ARBA" id="ARBA00004442"/>
    </source>
</evidence>
<gene>
    <name evidence="8" type="ORF">CLV84_1970</name>
</gene>
<dbReference type="Pfam" id="PF14322">
    <property type="entry name" value="SusD-like_3"/>
    <property type="match status" value="1"/>
</dbReference>
<evidence type="ECO:0000259" key="7">
    <source>
        <dbReference type="Pfam" id="PF14322"/>
    </source>
</evidence>
<dbReference type="EMBL" id="PTJC01000006">
    <property type="protein sequence ID" value="PPK85079.1"/>
    <property type="molecule type" value="Genomic_DNA"/>
</dbReference>
<proteinExistence type="inferred from homology"/>
<keyword evidence="3" id="KW-0732">Signal</keyword>
<dbReference type="RefSeq" id="WP_104419598.1">
    <property type="nucleotide sequence ID" value="NZ_PTJC01000006.1"/>
</dbReference>
<name>A0A2S6I1X0_9BACT</name>
<dbReference type="Pfam" id="PF07980">
    <property type="entry name" value="SusD_RagB"/>
    <property type="match status" value="1"/>
</dbReference>
<evidence type="ECO:0000256" key="5">
    <source>
        <dbReference type="ARBA" id="ARBA00023237"/>
    </source>
</evidence>
<evidence type="ECO:0000256" key="3">
    <source>
        <dbReference type="ARBA" id="ARBA00022729"/>
    </source>
</evidence>
<feature type="domain" description="RagB/SusD" evidence="6">
    <location>
        <begin position="258"/>
        <end position="507"/>
    </location>
</feature>
<dbReference type="InterPro" id="IPR012944">
    <property type="entry name" value="SusD_RagB_dom"/>
</dbReference>
<evidence type="ECO:0000256" key="4">
    <source>
        <dbReference type="ARBA" id="ARBA00023136"/>
    </source>
</evidence>
<evidence type="ECO:0000313" key="9">
    <source>
        <dbReference type="Proteomes" id="UP000237662"/>
    </source>
</evidence>
<dbReference type="InterPro" id="IPR033985">
    <property type="entry name" value="SusD-like_N"/>
</dbReference>
<protein>
    <submittedName>
        <fullName evidence="8">Putative outer membrane starch-binding protein</fullName>
    </submittedName>
</protein>
<dbReference type="SUPFAM" id="SSF48452">
    <property type="entry name" value="TPR-like"/>
    <property type="match status" value="1"/>
</dbReference>
<evidence type="ECO:0000256" key="2">
    <source>
        <dbReference type="ARBA" id="ARBA00006275"/>
    </source>
</evidence>
<reference evidence="8 9" key="1">
    <citation type="submission" date="2018-02" db="EMBL/GenBank/DDBJ databases">
        <title>Genomic Encyclopedia of Archaeal and Bacterial Type Strains, Phase II (KMG-II): from individual species to whole genera.</title>
        <authorList>
            <person name="Goeker M."/>
        </authorList>
    </citation>
    <scope>NUCLEOTIDE SEQUENCE [LARGE SCALE GENOMIC DNA]</scope>
    <source>
        <strain evidence="8 9">DSM 29526</strain>
    </source>
</reference>
<dbReference type="AlphaFoldDB" id="A0A2S6I1X0"/>
<dbReference type="CDD" id="cd08977">
    <property type="entry name" value="SusD"/>
    <property type="match status" value="1"/>
</dbReference>